<protein>
    <submittedName>
        <fullName evidence="1">Uncharacterized protein</fullName>
    </submittedName>
</protein>
<evidence type="ECO:0000313" key="2">
    <source>
        <dbReference type="EMBL" id="CAF4444263.1"/>
    </source>
</evidence>
<proteinExistence type="predicted"/>
<organism evidence="1 3">
    <name type="scientific">Didymodactylos carnosus</name>
    <dbReference type="NCBI Taxonomy" id="1234261"/>
    <lineage>
        <taxon>Eukaryota</taxon>
        <taxon>Metazoa</taxon>
        <taxon>Spiralia</taxon>
        <taxon>Gnathifera</taxon>
        <taxon>Rotifera</taxon>
        <taxon>Eurotatoria</taxon>
        <taxon>Bdelloidea</taxon>
        <taxon>Philodinida</taxon>
        <taxon>Philodinidae</taxon>
        <taxon>Didymodactylos</taxon>
    </lineage>
</organism>
<reference evidence="1" key="1">
    <citation type="submission" date="2021-02" db="EMBL/GenBank/DDBJ databases">
        <authorList>
            <person name="Nowell W R."/>
        </authorList>
    </citation>
    <scope>NUCLEOTIDE SEQUENCE</scope>
</reference>
<sequence>QIQNITGEYWELNDEHRTLNITVANALRELENVKALYTTLNIREQSDIIKQAEIKFTSISKEMETLTDHSSTVLNSFKNIKDQADIHVKRIEKASPIGKNLTNDINSARNQVEKLMEQLKSL</sequence>
<evidence type="ECO:0000313" key="3">
    <source>
        <dbReference type="Proteomes" id="UP000663829"/>
    </source>
</evidence>
<keyword evidence="3" id="KW-1185">Reference proteome</keyword>
<dbReference type="Proteomes" id="UP000663829">
    <property type="component" value="Unassembled WGS sequence"/>
</dbReference>
<dbReference type="OrthoDB" id="430826at2759"/>
<dbReference type="EMBL" id="CAJNOQ010031080">
    <property type="protein sequence ID" value="CAF1577991.1"/>
    <property type="molecule type" value="Genomic_DNA"/>
</dbReference>
<dbReference type="AlphaFoldDB" id="A0A815Z5C7"/>
<feature type="non-terminal residue" evidence="1">
    <location>
        <position position="1"/>
    </location>
</feature>
<evidence type="ECO:0000313" key="1">
    <source>
        <dbReference type="EMBL" id="CAF1577991.1"/>
    </source>
</evidence>
<dbReference type="Proteomes" id="UP000681722">
    <property type="component" value="Unassembled WGS sequence"/>
</dbReference>
<comment type="caution">
    <text evidence="1">The sequence shown here is derived from an EMBL/GenBank/DDBJ whole genome shotgun (WGS) entry which is preliminary data.</text>
</comment>
<name>A0A815Z5C7_9BILA</name>
<gene>
    <name evidence="1" type="ORF">GPM918_LOCUS40884</name>
    <name evidence="2" type="ORF">SRO942_LOCUS41875</name>
</gene>
<dbReference type="EMBL" id="CAJOBC010096993">
    <property type="protein sequence ID" value="CAF4444263.1"/>
    <property type="molecule type" value="Genomic_DNA"/>
</dbReference>
<accession>A0A815Z5C7</accession>